<feature type="compositionally biased region" description="Acidic residues" evidence="9">
    <location>
        <begin position="419"/>
        <end position="432"/>
    </location>
</feature>
<dbReference type="SUPFAM" id="SSF48452">
    <property type="entry name" value="TPR-like"/>
    <property type="match status" value="1"/>
</dbReference>
<dbReference type="Pfam" id="PF14938">
    <property type="entry name" value="SNAP"/>
    <property type="match status" value="1"/>
</dbReference>
<dbReference type="PANTHER" id="PTHR13768">
    <property type="entry name" value="SOLUBLE NSF ATTACHMENT PROTEIN SNAP"/>
    <property type="match status" value="1"/>
</dbReference>
<protein>
    <recommendedName>
        <fullName evidence="7">Gamma-soluble NSF attachment protein</fullName>
    </recommendedName>
    <alternativeName>
        <fullName evidence="8">N-ethylmaleimide-sensitive factor attachment protein gamma</fullName>
    </alternativeName>
</protein>
<dbReference type="OrthoDB" id="26569at2759"/>
<dbReference type="AlphaFoldDB" id="A0A6S7IKM2"/>
<dbReference type="Gene3D" id="1.25.40.10">
    <property type="entry name" value="Tetratricopeptide repeat domain"/>
    <property type="match status" value="1"/>
</dbReference>
<feature type="region of interest" description="Disordered" evidence="9">
    <location>
        <begin position="307"/>
        <end position="432"/>
    </location>
</feature>
<keyword evidence="6" id="KW-0472">Membrane</keyword>
<dbReference type="Proteomes" id="UP001152795">
    <property type="component" value="Unassembled WGS sequence"/>
</dbReference>
<dbReference type="GO" id="GO:0031201">
    <property type="term" value="C:SNARE complex"/>
    <property type="evidence" value="ECO:0007669"/>
    <property type="project" value="TreeGrafter"/>
</dbReference>
<evidence type="ECO:0000256" key="3">
    <source>
        <dbReference type="ARBA" id="ARBA00022448"/>
    </source>
</evidence>
<keyword evidence="5" id="KW-0653">Protein transport</keyword>
<name>A0A6S7IKM2_PARCT</name>
<dbReference type="EMBL" id="CACRXK020010564">
    <property type="protein sequence ID" value="CAB4019645.1"/>
    <property type="molecule type" value="Genomic_DNA"/>
</dbReference>
<keyword evidence="11" id="KW-1185">Reference proteome</keyword>
<dbReference type="GO" id="GO:0019905">
    <property type="term" value="F:syntaxin binding"/>
    <property type="evidence" value="ECO:0007669"/>
    <property type="project" value="TreeGrafter"/>
</dbReference>
<evidence type="ECO:0000313" key="10">
    <source>
        <dbReference type="EMBL" id="CAB4019645.1"/>
    </source>
</evidence>
<sequence>MANSLSEKKIREGLLLLKEADKCLQTSWLKWKPDYDNAADKFMKAGTAFKVGKSYNQAKDAFLKAADAHAKNHSLFHSGKALEQAGAMLKEMKKLDEAAELMQRAGSLYQEHGTPDTAALVLIKAAKMCEGTNTKKAIELYQSAGELREMDDKLREAAEPYAKVTQLFIKLQKFEDVVKSLLKQLELYARIGNTAMQYKVILGLTVVHLAQSDYVAADKCFKDAFEVGGFGTSDEAEAIEELLQAYDQSDADQIKTIVTKPLFRNLDNELSKLARDLKPSDEFNISEQHTELRLLSSDIARLNVDETKAAGDKKHKTSEPPPRQRLEFDEDEENPLGSDENAGGLETAQGSETLNEKPNEVPTTHDEVGTTYDDVSTTHDEVSTTHDEVGTTSDEHSPSYVGVENNGESESKENVTEEGPGDEDDDFEGGLC</sequence>
<comment type="similarity">
    <text evidence="2">Belongs to the SNAP family.</text>
</comment>
<comment type="caution">
    <text evidence="10">The sequence shown here is derived from an EMBL/GenBank/DDBJ whole genome shotgun (WGS) entry which is preliminary data.</text>
</comment>
<dbReference type="GO" id="GO:0016192">
    <property type="term" value="P:vesicle-mediated transport"/>
    <property type="evidence" value="ECO:0007669"/>
    <property type="project" value="UniProtKB-KW"/>
</dbReference>
<evidence type="ECO:0000256" key="2">
    <source>
        <dbReference type="ARBA" id="ARBA00010050"/>
    </source>
</evidence>
<dbReference type="GO" id="GO:0005774">
    <property type="term" value="C:vacuolar membrane"/>
    <property type="evidence" value="ECO:0007669"/>
    <property type="project" value="TreeGrafter"/>
</dbReference>
<reference evidence="10" key="1">
    <citation type="submission" date="2020-04" db="EMBL/GenBank/DDBJ databases">
        <authorList>
            <person name="Alioto T."/>
            <person name="Alioto T."/>
            <person name="Gomez Garrido J."/>
        </authorList>
    </citation>
    <scope>NUCLEOTIDE SEQUENCE</scope>
    <source>
        <strain evidence="10">A484AB</strain>
    </source>
</reference>
<feature type="compositionally biased region" description="Basic and acidic residues" evidence="9">
    <location>
        <begin position="354"/>
        <end position="368"/>
    </location>
</feature>
<evidence type="ECO:0000256" key="1">
    <source>
        <dbReference type="ARBA" id="ARBA00004170"/>
    </source>
</evidence>
<evidence type="ECO:0000256" key="9">
    <source>
        <dbReference type="SAM" id="MobiDB-lite"/>
    </source>
</evidence>
<dbReference type="PANTHER" id="PTHR13768:SF2">
    <property type="entry name" value="GAMMA-SOLUBLE NSF ATTACHMENT PROTEIN"/>
    <property type="match status" value="1"/>
</dbReference>
<dbReference type="InterPro" id="IPR011990">
    <property type="entry name" value="TPR-like_helical_dom_sf"/>
</dbReference>
<evidence type="ECO:0000256" key="5">
    <source>
        <dbReference type="ARBA" id="ARBA00022927"/>
    </source>
</evidence>
<evidence type="ECO:0000256" key="8">
    <source>
        <dbReference type="ARBA" id="ARBA00042485"/>
    </source>
</evidence>
<dbReference type="GO" id="GO:0006886">
    <property type="term" value="P:intracellular protein transport"/>
    <property type="evidence" value="ECO:0007669"/>
    <property type="project" value="InterPro"/>
</dbReference>
<feature type="compositionally biased region" description="Basic and acidic residues" evidence="9">
    <location>
        <begin position="376"/>
        <end position="397"/>
    </location>
</feature>
<gene>
    <name evidence="10" type="ORF">PACLA_8A063557</name>
</gene>
<keyword evidence="3" id="KW-0813">Transport</keyword>
<evidence type="ECO:0000313" key="11">
    <source>
        <dbReference type="Proteomes" id="UP001152795"/>
    </source>
</evidence>
<comment type="subcellular location">
    <subcellularLocation>
        <location evidence="1">Membrane</location>
        <topology evidence="1">Peripheral membrane protein</topology>
    </subcellularLocation>
</comment>
<dbReference type="InterPro" id="IPR000744">
    <property type="entry name" value="NSF_attach"/>
</dbReference>
<keyword evidence="4" id="KW-0931">ER-Golgi transport</keyword>
<dbReference type="GO" id="GO:0005483">
    <property type="term" value="F:soluble NSF attachment protein activity"/>
    <property type="evidence" value="ECO:0007669"/>
    <property type="project" value="TreeGrafter"/>
</dbReference>
<organism evidence="10 11">
    <name type="scientific">Paramuricea clavata</name>
    <name type="common">Red gorgonian</name>
    <name type="synonym">Violescent sea-whip</name>
    <dbReference type="NCBI Taxonomy" id="317549"/>
    <lineage>
        <taxon>Eukaryota</taxon>
        <taxon>Metazoa</taxon>
        <taxon>Cnidaria</taxon>
        <taxon>Anthozoa</taxon>
        <taxon>Octocorallia</taxon>
        <taxon>Malacalcyonacea</taxon>
        <taxon>Plexauridae</taxon>
        <taxon>Paramuricea</taxon>
    </lineage>
</organism>
<evidence type="ECO:0000256" key="6">
    <source>
        <dbReference type="ARBA" id="ARBA00023136"/>
    </source>
</evidence>
<proteinExistence type="inferred from homology"/>
<evidence type="ECO:0000256" key="7">
    <source>
        <dbReference type="ARBA" id="ARBA00040047"/>
    </source>
</evidence>
<accession>A0A6S7IKM2</accession>
<evidence type="ECO:0000256" key="4">
    <source>
        <dbReference type="ARBA" id="ARBA00022892"/>
    </source>
</evidence>